<protein>
    <submittedName>
        <fullName evidence="9">Transcription initiation factor TFIID subunit 1</fullName>
    </submittedName>
</protein>
<dbReference type="Pfam" id="PF15288">
    <property type="entry name" value="zf-CCHC_6"/>
    <property type="match status" value="1"/>
</dbReference>
<evidence type="ECO:0000256" key="3">
    <source>
        <dbReference type="ARBA" id="ARBA00023163"/>
    </source>
</evidence>
<dbReference type="WBParaSite" id="scaffold1915_cov247.g3862">
    <property type="protein sequence ID" value="scaffold1915_cov247.g3862"/>
    <property type="gene ID" value="scaffold1915_cov247.g3862"/>
</dbReference>
<keyword evidence="8" id="KW-1185">Reference proteome</keyword>
<dbReference type="GO" id="GO:0051123">
    <property type="term" value="P:RNA polymerase II preinitiation complex assembly"/>
    <property type="evidence" value="ECO:0007669"/>
    <property type="project" value="TreeGrafter"/>
</dbReference>
<organism evidence="8 9">
    <name type="scientific">Meloidogyne javanica</name>
    <name type="common">Root-knot nematode worm</name>
    <dbReference type="NCBI Taxonomy" id="6303"/>
    <lineage>
        <taxon>Eukaryota</taxon>
        <taxon>Metazoa</taxon>
        <taxon>Ecdysozoa</taxon>
        <taxon>Nematoda</taxon>
        <taxon>Chromadorea</taxon>
        <taxon>Rhabditida</taxon>
        <taxon>Tylenchina</taxon>
        <taxon>Tylenchomorpha</taxon>
        <taxon>Tylenchoidea</taxon>
        <taxon>Meloidogynidae</taxon>
        <taxon>Meloidogyninae</taxon>
        <taxon>Meloidogyne</taxon>
        <taxon>Meloidogyne incognita group</taxon>
    </lineage>
</organism>
<dbReference type="GO" id="GO:0005669">
    <property type="term" value="C:transcription factor TFIID complex"/>
    <property type="evidence" value="ECO:0007669"/>
    <property type="project" value="InterPro"/>
</dbReference>
<reference evidence="9" key="1">
    <citation type="submission" date="2022-11" db="UniProtKB">
        <authorList>
            <consortium name="WormBaseParasite"/>
        </authorList>
    </citation>
    <scope>IDENTIFICATION</scope>
</reference>
<name>A0A915LXM3_MELJA</name>
<feature type="compositionally biased region" description="Basic and acidic residues" evidence="5">
    <location>
        <begin position="1113"/>
        <end position="1129"/>
    </location>
</feature>
<comment type="subcellular location">
    <subcellularLocation>
        <location evidence="1">Nucleus</location>
    </subcellularLocation>
</comment>
<evidence type="ECO:0000313" key="9">
    <source>
        <dbReference type="WBParaSite" id="scaffold1915_cov247.g3862"/>
    </source>
</evidence>
<evidence type="ECO:0000259" key="7">
    <source>
        <dbReference type="Pfam" id="PF15288"/>
    </source>
</evidence>
<dbReference type="GO" id="GO:0017025">
    <property type="term" value="F:TBP-class protein binding"/>
    <property type="evidence" value="ECO:0007669"/>
    <property type="project" value="InterPro"/>
</dbReference>
<accession>A0A915LXM3</accession>
<keyword evidence="2" id="KW-0805">Transcription regulation</keyword>
<evidence type="ECO:0000313" key="8">
    <source>
        <dbReference type="Proteomes" id="UP000887561"/>
    </source>
</evidence>
<dbReference type="PANTHER" id="PTHR13900:SF0">
    <property type="entry name" value="TRANSCRIPTION INITIATION FACTOR TFIID SUBUNIT 1"/>
    <property type="match status" value="1"/>
</dbReference>
<dbReference type="InterPro" id="IPR022591">
    <property type="entry name" value="TAF1_HAT_dom"/>
</dbReference>
<dbReference type="Proteomes" id="UP000887561">
    <property type="component" value="Unplaced"/>
</dbReference>
<dbReference type="InterPro" id="IPR040240">
    <property type="entry name" value="TAF1"/>
</dbReference>
<dbReference type="GO" id="GO:0004402">
    <property type="term" value="F:histone acetyltransferase activity"/>
    <property type="evidence" value="ECO:0007669"/>
    <property type="project" value="InterPro"/>
</dbReference>
<keyword evidence="3" id="KW-0804">Transcription</keyword>
<feature type="region of interest" description="Disordered" evidence="5">
    <location>
        <begin position="1113"/>
        <end position="1150"/>
    </location>
</feature>
<feature type="domain" description="Transcription initiation factor TFIID subunit 1 histone acetyltransferase" evidence="6">
    <location>
        <begin position="510"/>
        <end position="973"/>
    </location>
</feature>
<evidence type="ECO:0000256" key="1">
    <source>
        <dbReference type="ARBA" id="ARBA00004123"/>
    </source>
</evidence>
<evidence type="ECO:0000259" key="6">
    <source>
        <dbReference type="Pfam" id="PF12157"/>
    </source>
</evidence>
<evidence type="ECO:0000256" key="4">
    <source>
        <dbReference type="ARBA" id="ARBA00023242"/>
    </source>
</evidence>
<dbReference type="Pfam" id="PF12157">
    <property type="entry name" value="DUF3591"/>
    <property type="match status" value="1"/>
</dbReference>
<sequence>MSTEGKENREKEEVVVEEEPNNQKIFKTGWDFKFGDLHKKDCLTDEYELLCAENLEELLTKNKQSQQINEEDEESAPPWRFGPAQIWYDRLGVPSNPSNFDYGMKKGKMFTPMSEPETPIKGMGLVNEKVGSIPCSQYTQLKQHNERSKHKTNLERQSKSKQQFLAEAIPNTSDVDPFSEELCDALIGANIPFKNTKKKVTAVVRAPDGGCNRKTAASAANALHVKDLLTDLDKPGGSQQTRDKLDLLKELQNEELIIQANDETKMEDDSGSETEVDDSLVDVTVAQDIDLNDLQQDQQQKDNFPDGGAVSFKNPPDSKIYIFVLYKVHLFFNLDDKTFLPVNLIHWEDDIIYDGEQEKEKLIKELSSSRLPRCEYLENPTKATSQLQSRTFSNLTTDVRHSIFPFENYELCNSNWEDDIIWDSSNMPKIPKPKVLSLDYEDDPKMFEMPEDAVQDEGSDGLGSKSYSKVGGGGIKKSKLILAQVFKRQRQEEEEQIETQIAQIADKDPFNLSNDDYYMPKNTAEKTSRSLATNSGIQHSLPAQQIHPIFFPFLTSNTRNFHRSKLEVEVGWCKRGGVPIFSLTRHIRMSSQRRESGEGGGFDIFLMREVHDLSGKDGTLLLMEYSEQFPPLLSQPGMASKIRNYYKRKPTKEQETTEYEFGETSFSHTFPFLGKLTSTTTDPSLQVLENNMYRSAIFKHKIPLTDFLLVRTRFGFFLRHFPNLFVVGQEMPLIEVPSPNSKRAKDFGKDFMMSCIYRLFWENDKKPRRVRMDELRRIFPNQDAIIRKNLKPIAEFKRVGVGLEFWILKDNFRLPSLEEVANMLTPEMYCAQLSMMAAEQRLRDAGYGEKYLHVAENADDSDDQQNIGEEEIKCAPWNTTRAYIAVMKGKGYLDQTGIADPTGCGLGFSFLRVSEKPQKVTKEEVDNEAPKKLVTGTNADLRKLPIKEARQMCREFGLLEEEISQLERWDIIDVIRTLSTQAAQGQKNSPFSKFARGNTRSIFEDMQNKQQKHCQRIFERQNKWLSNAEPDSDLDGEESSGDDLHLDERFKEHGDVKKSGTLKIYRTIKNTDGTESTRVETVIHPQLIEAYIRIRSTRDESFIKVYAQMDENYKEEKRKERRRQQENARKSKKVEKPPSPPPPKPPKELKITCSACGGIGHMKTNRNCPLYGKEEELASKTVGEICQPPVSRISDILDEEGCSLPSGELIEDTTKRMKTMTAEIAHLILERQQQIISATLPKYSDRLILINLKKPLHR</sequence>
<evidence type="ECO:0000256" key="5">
    <source>
        <dbReference type="SAM" id="MobiDB-lite"/>
    </source>
</evidence>
<dbReference type="AlphaFoldDB" id="A0A915LXM3"/>
<keyword evidence="4" id="KW-0539">Nucleus</keyword>
<dbReference type="PANTHER" id="PTHR13900">
    <property type="entry name" value="TRANSCRIPTION INITIATION FACTOR TFIID"/>
    <property type="match status" value="1"/>
</dbReference>
<dbReference type="InterPro" id="IPR041670">
    <property type="entry name" value="Znf-CCHC_6"/>
</dbReference>
<evidence type="ECO:0000256" key="2">
    <source>
        <dbReference type="ARBA" id="ARBA00023015"/>
    </source>
</evidence>
<dbReference type="GO" id="GO:0016251">
    <property type="term" value="F:RNA polymerase II general transcription initiation factor activity"/>
    <property type="evidence" value="ECO:0007669"/>
    <property type="project" value="InterPro"/>
</dbReference>
<feature type="domain" description="Zinc knuckle" evidence="7">
    <location>
        <begin position="1150"/>
        <end position="1183"/>
    </location>
</feature>
<proteinExistence type="predicted"/>